<evidence type="ECO:0000313" key="3">
    <source>
        <dbReference type="Proteomes" id="UP000246722"/>
    </source>
</evidence>
<dbReference type="InterPro" id="IPR045393">
    <property type="entry name" value="DUF6518"/>
</dbReference>
<sequence>METLEASRSVAPTHARQGWWYRESAASTRRAVLVAVLGAMLIGGLTSLGQQYLPAWLNSLANSVGGWTMLSFLLVWLGRAKPVLAAFLGVVVFQLLTESYSVVSEWRGFDDGDPFTSIWTVVGLIAGPVLGVSAGLARHGSPVWRALGVTPLSAVLLGEGIWALNTIADTTSPVYWSLEIVLSVAFLMAAVLRTGLTLRAISLVGCVWLAGALAYTGVIVFILN</sequence>
<evidence type="ECO:0000256" key="1">
    <source>
        <dbReference type="SAM" id="Phobius"/>
    </source>
</evidence>
<keyword evidence="3" id="KW-1185">Reference proteome</keyword>
<gene>
    <name evidence="2" type="ORF">CTB96_13490</name>
</gene>
<feature type="transmembrane region" description="Helical" evidence="1">
    <location>
        <begin position="115"/>
        <end position="137"/>
    </location>
</feature>
<dbReference type="OrthoDB" id="3430853at2"/>
<feature type="transmembrane region" description="Helical" evidence="1">
    <location>
        <begin position="200"/>
        <end position="223"/>
    </location>
</feature>
<feature type="transmembrane region" description="Helical" evidence="1">
    <location>
        <begin position="83"/>
        <end position="103"/>
    </location>
</feature>
<dbReference type="Pfam" id="PF20128">
    <property type="entry name" value="DUF6518"/>
    <property type="match status" value="1"/>
</dbReference>
<dbReference type="AlphaFoldDB" id="A0A317ZMI7"/>
<accession>A0A317ZMI7</accession>
<feature type="transmembrane region" description="Helical" evidence="1">
    <location>
        <begin position="149"/>
        <end position="168"/>
    </location>
</feature>
<feature type="transmembrane region" description="Helical" evidence="1">
    <location>
        <begin position="174"/>
        <end position="193"/>
    </location>
</feature>
<protein>
    <submittedName>
        <fullName evidence="2">Uncharacterized protein</fullName>
    </submittedName>
</protein>
<dbReference type="RefSeq" id="WP_110127386.1">
    <property type="nucleotide sequence ID" value="NZ_QHLY01000012.1"/>
</dbReference>
<dbReference type="Proteomes" id="UP000246722">
    <property type="component" value="Unassembled WGS sequence"/>
</dbReference>
<name>A0A317ZMI7_9MICO</name>
<keyword evidence="1" id="KW-1133">Transmembrane helix</keyword>
<organism evidence="2 3">
    <name type="scientific">Cryobacterium arcticum</name>
    <dbReference type="NCBI Taxonomy" id="670052"/>
    <lineage>
        <taxon>Bacteria</taxon>
        <taxon>Bacillati</taxon>
        <taxon>Actinomycetota</taxon>
        <taxon>Actinomycetes</taxon>
        <taxon>Micrococcales</taxon>
        <taxon>Microbacteriaceae</taxon>
        <taxon>Cryobacterium</taxon>
    </lineage>
</organism>
<reference evidence="2 3" key="1">
    <citation type="submission" date="2018-05" db="EMBL/GenBank/DDBJ databases">
        <title>Genetic diversity of glacier-inhabiting Cryobacterium bacteria in China and description of Cryobacterium mengkeensis sp. nov. and Arthrobacter glacialis sp. nov.</title>
        <authorList>
            <person name="Liu Q."/>
            <person name="Xin Y.-H."/>
        </authorList>
    </citation>
    <scope>NUCLEOTIDE SEQUENCE [LARGE SCALE GENOMIC DNA]</scope>
    <source>
        <strain evidence="2 3">SK-1</strain>
    </source>
</reference>
<evidence type="ECO:0000313" key="2">
    <source>
        <dbReference type="EMBL" id="PXA67710.1"/>
    </source>
</evidence>
<keyword evidence="1" id="KW-0472">Membrane</keyword>
<proteinExistence type="predicted"/>
<comment type="caution">
    <text evidence="2">The sequence shown here is derived from an EMBL/GenBank/DDBJ whole genome shotgun (WGS) entry which is preliminary data.</text>
</comment>
<feature type="transmembrane region" description="Helical" evidence="1">
    <location>
        <begin position="55"/>
        <end position="76"/>
    </location>
</feature>
<feature type="transmembrane region" description="Helical" evidence="1">
    <location>
        <begin position="31"/>
        <end position="49"/>
    </location>
</feature>
<keyword evidence="1" id="KW-0812">Transmembrane</keyword>
<dbReference type="EMBL" id="QHLY01000012">
    <property type="protein sequence ID" value="PXA67710.1"/>
    <property type="molecule type" value="Genomic_DNA"/>
</dbReference>